<name>A0A855X723_9BACT</name>
<gene>
    <name evidence="1" type="ORF">C3F09_06525</name>
</gene>
<evidence type="ECO:0008006" key="3">
    <source>
        <dbReference type="Google" id="ProtNLM"/>
    </source>
</evidence>
<proteinExistence type="predicted"/>
<reference evidence="1 2" key="1">
    <citation type="journal article" date="2018" name="ISME J.">
        <title>A methanotrophic archaeon couples anaerobic oxidation of methane to Fe(III) reduction.</title>
        <authorList>
            <person name="Cai C."/>
            <person name="Leu A.O."/>
            <person name="Xie G.J."/>
            <person name="Guo J."/>
            <person name="Feng Y."/>
            <person name="Zhao J.X."/>
            <person name="Tyson G.W."/>
            <person name="Yuan Z."/>
            <person name="Hu S."/>
        </authorList>
    </citation>
    <scope>NUCLEOTIDE SEQUENCE [LARGE SCALE GENOMIC DNA]</scope>
    <source>
        <strain evidence="1">FeB_12</strain>
    </source>
</reference>
<dbReference type="SUPFAM" id="SSF69917">
    <property type="entry name" value="OMPT-like"/>
    <property type="match status" value="1"/>
</dbReference>
<dbReference type="GO" id="GO:0004190">
    <property type="term" value="F:aspartic-type endopeptidase activity"/>
    <property type="evidence" value="ECO:0007669"/>
    <property type="project" value="InterPro"/>
</dbReference>
<comment type="caution">
    <text evidence="1">The sequence shown here is derived from an EMBL/GenBank/DDBJ whole genome shotgun (WGS) entry which is preliminary data.</text>
</comment>
<evidence type="ECO:0000313" key="2">
    <source>
        <dbReference type="Proteomes" id="UP000250918"/>
    </source>
</evidence>
<organism evidence="1 2">
    <name type="scientific">candidate division GN15 bacterium</name>
    <dbReference type="NCBI Taxonomy" id="2072418"/>
    <lineage>
        <taxon>Bacteria</taxon>
        <taxon>candidate division GN15</taxon>
    </lineage>
</organism>
<evidence type="ECO:0000313" key="1">
    <source>
        <dbReference type="EMBL" id="PWB72553.1"/>
    </source>
</evidence>
<sequence>TNLTVLQRKLRWRNEIGAAAITRDRRSAELDNSGVPGFIKDLFMPRKSSGVDYAYTSDLNLDLKKISFTAGFHYIGPGYVSLGLASLISDKREMTAGAVWRFRRGQVRLDGALQQDNLINQKSYTTDRNRVSATVAYRIRRNWNATFAAAVTGMTNDSRSDTTRIDYTCWILRTGQVFSFQRQVGIKSVTADYTYQHAADGNPLRKFTGTTSHSATATAVCGVNASLEILPSVGLISTRAGGNRILTQIYTVSGRYSALRRRLVSNATMTVSVADVNTTLRPNLRSSYDLGHNFAVTGEFESTVVKGGAKPSQFTEVAGRLILTRRF</sequence>
<dbReference type="EMBL" id="PQAP01000081">
    <property type="protein sequence ID" value="PWB72553.1"/>
    <property type="molecule type" value="Genomic_DNA"/>
</dbReference>
<protein>
    <recommendedName>
        <fullName evidence="3">TIGR03016 family PEP-CTERM system-associated outer membrane protein</fullName>
    </recommendedName>
</protein>
<dbReference type="AlphaFoldDB" id="A0A855X723"/>
<feature type="non-terminal residue" evidence="1">
    <location>
        <position position="1"/>
    </location>
</feature>
<dbReference type="Proteomes" id="UP000250918">
    <property type="component" value="Unassembled WGS sequence"/>
</dbReference>
<accession>A0A855X723</accession>
<dbReference type="InterPro" id="IPR020080">
    <property type="entry name" value="OM_adhesin/peptidase_omptin"/>
</dbReference>